<evidence type="ECO:0000313" key="2">
    <source>
        <dbReference type="EMBL" id="MBA8952905.1"/>
    </source>
</evidence>
<feature type="compositionally biased region" description="Polar residues" evidence="1">
    <location>
        <begin position="82"/>
        <end position="93"/>
    </location>
</feature>
<feature type="region of interest" description="Disordered" evidence="1">
    <location>
        <begin position="24"/>
        <end position="93"/>
    </location>
</feature>
<reference evidence="2 3" key="1">
    <citation type="submission" date="2020-08" db="EMBL/GenBank/DDBJ databases">
        <title>Genomic Encyclopedia of Type Strains, Phase IV (KMG-IV): sequencing the most valuable type-strain genomes for metagenomic binning, comparative biology and taxonomic classification.</title>
        <authorList>
            <person name="Goeker M."/>
        </authorList>
    </citation>
    <scope>NUCLEOTIDE SEQUENCE [LARGE SCALE GENOMIC DNA]</scope>
    <source>
        <strain evidence="2 3">DSM 44197</strain>
    </source>
</reference>
<name>A0A7W3LRK7_ACTNM</name>
<evidence type="ECO:0000313" key="3">
    <source>
        <dbReference type="Proteomes" id="UP000572680"/>
    </source>
</evidence>
<organism evidence="2 3">
    <name type="scientific">Actinomadura namibiensis</name>
    <dbReference type="NCBI Taxonomy" id="182080"/>
    <lineage>
        <taxon>Bacteria</taxon>
        <taxon>Bacillati</taxon>
        <taxon>Actinomycetota</taxon>
        <taxon>Actinomycetes</taxon>
        <taxon>Streptosporangiales</taxon>
        <taxon>Thermomonosporaceae</taxon>
        <taxon>Actinomadura</taxon>
    </lineage>
</organism>
<accession>A0A7W3LRK7</accession>
<dbReference type="Proteomes" id="UP000572680">
    <property type="component" value="Unassembled WGS sequence"/>
</dbReference>
<comment type="caution">
    <text evidence="2">The sequence shown here is derived from an EMBL/GenBank/DDBJ whole genome shotgun (WGS) entry which is preliminary data.</text>
</comment>
<protein>
    <submittedName>
        <fullName evidence="2">Uncharacterized protein</fullName>
    </submittedName>
</protein>
<sequence length="93" mass="10000">MARAVAALGVVVPGTVLMTSWWVDGGPPERPPDRHVRVSSTTGPPPEGSTPRFTAFASARRPLTGAPGELSSPNHRLRRWSDATSTRVPLTFR</sequence>
<keyword evidence="3" id="KW-1185">Reference proteome</keyword>
<evidence type="ECO:0000256" key="1">
    <source>
        <dbReference type="SAM" id="MobiDB-lite"/>
    </source>
</evidence>
<proteinExistence type="predicted"/>
<dbReference type="EMBL" id="JACJIA010000005">
    <property type="protein sequence ID" value="MBA8952905.1"/>
    <property type="molecule type" value="Genomic_DNA"/>
</dbReference>
<dbReference type="RefSeq" id="WP_182845118.1">
    <property type="nucleotide sequence ID" value="NZ_BAAALP010000034.1"/>
</dbReference>
<gene>
    <name evidence="2" type="ORF">HNR61_004551</name>
</gene>
<dbReference type="AlphaFoldDB" id="A0A7W3LRK7"/>